<organism evidence="1 2">
    <name type="scientific">Idiomarina baltica</name>
    <dbReference type="NCBI Taxonomy" id="190892"/>
    <lineage>
        <taxon>Bacteria</taxon>
        <taxon>Pseudomonadati</taxon>
        <taxon>Pseudomonadota</taxon>
        <taxon>Gammaproteobacteria</taxon>
        <taxon>Alteromonadales</taxon>
        <taxon>Idiomarinaceae</taxon>
        <taxon>Idiomarina</taxon>
    </lineage>
</organism>
<proteinExistence type="predicted"/>
<name>A0A348WL49_9GAMM</name>
<reference evidence="1 2" key="1">
    <citation type="journal article" date="2018" name="Nat. Biotechnol.">
        <title>A standardized bacterial taxonomy based on genome phylogeny substantially revises the tree of life.</title>
        <authorList>
            <person name="Parks D.H."/>
            <person name="Chuvochina M."/>
            <person name="Waite D.W."/>
            <person name="Rinke C."/>
            <person name="Skarshewski A."/>
            <person name="Chaumeil P.A."/>
            <person name="Hugenholtz P."/>
        </authorList>
    </citation>
    <scope>NUCLEOTIDE SEQUENCE [LARGE SCALE GENOMIC DNA]</scope>
    <source>
        <strain evidence="1">UBA9360</strain>
    </source>
</reference>
<sequence length="154" mass="17947">MHSIQRQLVNLDMLISDIDGLARHEYGLASHVKLLKDVQRVLSEIDVLAEHETIASFNKAVLQSGLAKIFADKRLPSIYRRLLEYVLQYWDAQNKVDDILNSEFNEHADKRLELLQVKCVKAKTQFKTVAQAMGRTDYMLFLQSFGLDHDDWRW</sequence>
<dbReference type="Proteomes" id="UP000262878">
    <property type="component" value="Unassembled WGS sequence"/>
</dbReference>
<accession>A0A348WL49</accession>
<dbReference type="EMBL" id="DMUP01000014">
    <property type="protein sequence ID" value="HAR55261.1"/>
    <property type="molecule type" value="Genomic_DNA"/>
</dbReference>
<protein>
    <submittedName>
        <fullName evidence="1">Uncharacterized protein</fullName>
    </submittedName>
</protein>
<dbReference type="AlphaFoldDB" id="A0A348WL49"/>
<evidence type="ECO:0000313" key="2">
    <source>
        <dbReference type="Proteomes" id="UP000262878"/>
    </source>
</evidence>
<gene>
    <name evidence="1" type="ORF">DCR58_00600</name>
</gene>
<comment type="caution">
    <text evidence="1">The sequence shown here is derived from an EMBL/GenBank/DDBJ whole genome shotgun (WGS) entry which is preliminary data.</text>
</comment>
<evidence type="ECO:0000313" key="1">
    <source>
        <dbReference type="EMBL" id="HAR55261.1"/>
    </source>
</evidence>